<dbReference type="InterPro" id="IPR004424">
    <property type="entry name" value="IspE"/>
</dbReference>
<dbReference type="SUPFAM" id="SSF54211">
    <property type="entry name" value="Ribosomal protein S5 domain 2-like"/>
    <property type="match status" value="1"/>
</dbReference>
<dbReference type="InterPro" id="IPR013750">
    <property type="entry name" value="GHMP_kinase_C_dom"/>
</dbReference>
<sequence>MLAVVPPPVTVRVPAKVNLHLSVGDVRPDGYHELVTVFQALSLTDEVTVAVTEDPGVEVYGEGEGVVPTGANNLAWKAAQALAAHVGKADGESKVRVVLRKGIPVAGGMAGGSADAAATLVGLASLWKLDISRDELAGIAAKLGSDVPFALYGGTALGTGRGEQLVPVLSRHTFHWVLAFDQRGLSTPRVFGELDRLREEGDPPRIGSHTPVVEALASGDPRQLALLLGNDLQAAAVSLRPGLRRTLRAGVNAGALAGTVSGSGPTCAFLCADAQSAVEVAAELSGAGVCRTVRVAHGPVPGARLVGGDDAPRPAPPRVHA</sequence>
<evidence type="ECO:0000256" key="7">
    <source>
        <dbReference type="ARBA" id="ARBA00022840"/>
    </source>
</evidence>
<gene>
    <name evidence="9" type="primary">ispE</name>
    <name evidence="13" type="ORF">CFP71_32755</name>
</gene>
<dbReference type="GO" id="GO:0050515">
    <property type="term" value="F:4-(cytidine 5'-diphospho)-2-C-methyl-D-erythritol kinase activity"/>
    <property type="evidence" value="ECO:0007669"/>
    <property type="project" value="UniProtKB-UniRule"/>
</dbReference>
<evidence type="ECO:0000256" key="6">
    <source>
        <dbReference type="ARBA" id="ARBA00022777"/>
    </source>
</evidence>
<dbReference type="Pfam" id="PF08544">
    <property type="entry name" value="GHMP_kinases_C"/>
    <property type="match status" value="1"/>
</dbReference>
<dbReference type="InterPro" id="IPR006204">
    <property type="entry name" value="GHMP_kinase_N_dom"/>
</dbReference>
<protein>
    <recommendedName>
        <fullName evidence="3 9">4-diphosphocytidyl-2-C-methyl-D-erythritol kinase</fullName>
        <shortName evidence="9">CMK</shortName>
        <ecNumber evidence="2 9">2.7.1.148</ecNumber>
    </recommendedName>
    <alternativeName>
        <fullName evidence="8 9">4-(cytidine-5'-diphospho)-2-C-methyl-D-erythritol kinase</fullName>
    </alternativeName>
</protein>
<keyword evidence="7 9" id="KW-0067">ATP-binding</keyword>
<evidence type="ECO:0000256" key="4">
    <source>
        <dbReference type="ARBA" id="ARBA00022679"/>
    </source>
</evidence>
<dbReference type="HAMAP" id="MF_00061">
    <property type="entry name" value="IspE"/>
    <property type="match status" value="1"/>
</dbReference>
<dbReference type="UniPathway" id="UPA00056">
    <property type="reaction ID" value="UER00094"/>
</dbReference>
<organism evidence="13 14">
    <name type="scientific">Amycolatopsis thailandensis</name>
    <dbReference type="NCBI Taxonomy" id="589330"/>
    <lineage>
        <taxon>Bacteria</taxon>
        <taxon>Bacillati</taxon>
        <taxon>Actinomycetota</taxon>
        <taxon>Actinomycetes</taxon>
        <taxon>Pseudonocardiales</taxon>
        <taxon>Pseudonocardiaceae</taxon>
        <taxon>Amycolatopsis</taxon>
    </lineage>
</organism>
<feature type="domain" description="GHMP kinase C-terminal" evidence="12">
    <location>
        <begin position="213"/>
        <end position="287"/>
    </location>
</feature>
<evidence type="ECO:0000256" key="9">
    <source>
        <dbReference type="HAMAP-Rule" id="MF_00061"/>
    </source>
</evidence>
<keyword evidence="6 9" id="KW-0418">Kinase</keyword>
<evidence type="ECO:0000256" key="8">
    <source>
        <dbReference type="ARBA" id="ARBA00032554"/>
    </source>
</evidence>
<reference evidence="13 14" key="1">
    <citation type="submission" date="2017-07" db="EMBL/GenBank/DDBJ databases">
        <title>Amycolatopsis thailandensis Genome sequencing and assembly.</title>
        <authorList>
            <person name="Kaur N."/>
            <person name="Mayilraj S."/>
        </authorList>
    </citation>
    <scope>NUCLEOTIDE SEQUENCE [LARGE SCALE GENOMIC DNA]</scope>
    <source>
        <strain evidence="13 14">JCM 16380</strain>
    </source>
</reference>
<evidence type="ECO:0000313" key="13">
    <source>
        <dbReference type="EMBL" id="OXM48305.1"/>
    </source>
</evidence>
<feature type="region of interest" description="Disordered" evidence="10">
    <location>
        <begin position="302"/>
        <end position="321"/>
    </location>
</feature>
<comment type="catalytic activity">
    <reaction evidence="9">
        <text>4-CDP-2-C-methyl-D-erythritol + ATP = 4-CDP-2-C-methyl-D-erythritol 2-phosphate + ADP + H(+)</text>
        <dbReference type="Rhea" id="RHEA:18437"/>
        <dbReference type="ChEBI" id="CHEBI:15378"/>
        <dbReference type="ChEBI" id="CHEBI:30616"/>
        <dbReference type="ChEBI" id="CHEBI:57823"/>
        <dbReference type="ChEBI" id="CHEBI:57919"/>
        <dbReference type="ChEBI" id="CHEBI:456216"/>
        <dbReference type="EC" id="2.7.1.148"/>
    </reaction>
</comment>
<dbReference type="SUPFAM" id="SSF55060">
    <property type="entry name" value="GHMP Kinase, C-terminal domain"/>
    <property type="match status" value="1"/>
</dbReference>
<dbReference type="GO" id="GO:0019288">
    <property type="term" value="P:isopentenyl diphosphate biosynthetic process, methylerythritol 4-phosphate pathway"/>
    <property type="evidence" value="ECO:0007669"/>
    <property type="project" value="UniProtKB-UniRule"/>
</dbReference>
<evidence type="ECO:0000259" key="12">
    <source>
        <dbReference type="Pfam" id="PF08544"/>
    </source>
</evidence>
<dbReference type="PANTHER" id="PTHR43527">
    <property type="entry name" value="4-DIPHOSPHOCYTIDYL-2-C-METHYL-D-ERYTHRITOL KINASE, CHLOROPLASTIC"/>
    <property type="match status" value="1"/>
</dbReference>
<evidence type="ECO:0000313" key="14">
    <source>
        <dbReference type="Proteomes" id="UP000215223"/>
    </source>
</evidence>
<keyword evidence="9" id="KW-0414">Isoprene biosynthesis</keyword>
<dbReference type="EMBL" id="NMQT01000124">
    <property type="protein sequence ID" value="OXM48305.1"/>
    <property type="molecule type" value="Genomic_DNA"/>
</dbReference>
<dbReference type="NCBIfam" id="NF002870">
    <property type="entry name" value="PRK03188.1"/>
    <property type="match status" value="1"/>
</dbReference>
<comment type="similarity">
    <text evidence="1 9">Belongs to the GHMP kinase family. IspE subfamily.</text>
</comment>
<dbReference type="InterPro" id="IPR036554">
    <property type="entry name" value="GHMP_kinase_C_sf"/>
</dbReference>
<feature type="active site" evidence="9">
    <location>
        <position position="146"/>
    </location>
</feature>
<name>A0A229RP19_9PSEU</name>
<dbReference type="EC" id="2.7.1.148" evidence="2 9"/>
<evidence type="ECO:0000256" key="5">
    <source>
        <dbReference type="ARBA" id="ARBA00022741"/>
    </source>
</evidence>
<dbReference type="InterPro" id="IPR020568">
    <property type="entry name" value="Ribosomal_Su5_D2-typ_SF"/>
</dbReference>
<dbReference type="RefSeq" id="WP_093937815.1">
    <property type="nucleotide sequence ID" value="NZ_JBITFT010000007.1"/>
</dbReference>
<keyword evidence="4 9" id="KW-0808">Transferase</keyword>
<comment type="pathway">
    <text evidence="9">Isoprenoid biosynthesis; isopentenyl diphosphate biosynthesis via DXP pathway; isopentenyl diphosphate from 1-deoxy-D-xylulose 5-phosphate: step 3/6.</text>
</comment>
<dbReference type="PIRSF" id="PIRSF010376">
    <property type="entry name" value="IspE"/>
    <property type="match status" value="1"/>
</dbReference>
<dbReference type="GO" id="GO:0016114">
    <property type="term" value="P:terpenoid biosynthetic process"/>
    <property type="evidence" value="ECO:0007669"/>
    <property type="project" value="UniProtKB-UniRule"/>
</dbReference>
<comment type="function">
    <text evidence="9">Catalyzes the phosphorylation of the position 2 hydroxy group of 4-diphosphocytidyl-2C-methyl-D-erythritol.</text>
</comment>
<feature type="active site" evidence="9">
    <location>
        <position position="16"/>
    </location>
</feature>
<comment type="caution">
    <text evidence="13">The sequence shown here is derived from an EMBL/GenBank/DDBJ whole genome shotgun (WGS) entry which is preliminary data.</text>
</comment>
<dbReference type="NCBIfam" id="TIGR00154">
    <property type="entry name" value="ispE"/>
    <property type="match status" value="1"/>
</dbReference>
<proteinExistence type="inferred from homology"/>
<keyword evidence="14" id="KW-1185">Reference proteome</keyword>
<dbReference type="OrthoDB" id="3173073at2"/>
<accession>A0A229RP19</accession>
<dbReference type="PANTHER" id="PTHR43527:SF2">
    <property type="entry name" value="4-DIPHOSPHOCYTIDYL-2-C-METHYL-D-ERYTHRITOL KINASE, CHLOROPLASTIC"/>
    <property type="match status" value="1"/>
</dbReference>
<evidence type="ECO:0000256" key="2">
    <source>
        <dbReference type="ARBA" id="ARBA00012052"/>
    </source>
</evidence>
<evidence type="ECO:0000259" key="11">
    <source>
        <dbReference type="Pfam" id="PF00288"/>
    </source>
</evidence>
<dbReference type="InterPro" id="IPR014721">
    <property type="entry name" value="Ribsml_uS5_D2-typ_fold_subgr"/>
</dbReference>
<dbReference type="Proteomes" id="UP000215223">
    <property type="component" value="Unassembled WGS sequence"/>
</dbReference>
<evidence type="ECO:0000256" key="3">
    <source>
        <dbReference type="ARBA" id="ARBA00017473"/>
    </source>
</evidence>
<keyword evidence="5 9" id="KW-0547">Nucleotide-binding</keyword>
<dbReference type="Gene3D" id="3.30.70.890">
    <property type="entry name" value="GHMP kinase, C-terminal domain"/>
    <property type="match status" value="1"/>
</dbReference>
<feature type="binding site" evidence="9">
    <location>
        <begin position="104"/>
        <end position="114"/>
    </location>
    <ligand>
        <name>ATP</name>
        <dbReference type="ChEBI" id="CHEBI:30616"/>
    </ligand>
</feature>
<evidence type="ECO:0000256" key="10">
    <source>
        <dbReference type="SAM" id="MobiDB-lite"/>
    </source>
</evidence>
<dbReference type="Pfam" id="PF00288">
    <property type="entry name" value="GHMP_kinases_N"/>
    <property type="match status" value="1"/>
</dbReference>
<dbReference type="AlphaFoldDB" id="A0A229RP19"/>
<dbReference type="GO" id="GO:0005524">
    <property type="term" value="F:ATP binding"/>
    <property type="evidence" value="ECO:0007669"/>
    <property type="project" value="UniProtKB-UniRule"/>
</dbReference>
<feature type="domain" description="GHMP kinase N-terminal" evidence="11">
    <location>
        <begin position="73"/>
        <end position="154"/>
    </location>
</feature>
<evidence type="ECO:0000256" key="1">
    <source>
        <dbReference type="ARBA" id="ARBA00009684"/>
    </source>
</evidence>
<dbReference type="Gene3D" id="3.30.230.10">
    <property type="match status" value="1"/>
</dbReference>